<dbReference type="PANTHER" id="PTHR36453:SF1">
    <property type="entry name" value="RIGHT HANDED BETA HELIX DOMAIN-CONTAINING PROTEIN"/>
    <property type="match status" value="1"/>
</dbReference>
<dbReference type="SUPFAM" id="SSF51126">
    <property type="entry name" value="Pectin lyase-like"/>
    <property type="match status" value="1"/>
</dbReference>
<comment type="caution">
    <text evidence="3">The sequence shown here is derived from an EMBL/GenBank/DDBJ whole genome shotgun (WGS) entry which is preliminary data.</text>
</comment>
<keyword evidence="4" id="KW-1185">Reference proteome</keyword>
<evidence type="ECO:0000313" key="4">
    <source>
        <dbReference type="Proteomes" id="UP001204798"/>
    </source>
</evidence>
<protein>
    <recommendedName>
        <fullName evidence="2">Right handed beta helix domain-containing protein</fullName>
    </recommendedName>
</protein>
<dbReference type="InterPro" id="IPR039448">
    <property type="entry name" value="Beta_helix"/>
</dbReference>
<dbReference type="SMART" id="SM00710">
    <property type="entry name" value="PbH1"/>
    <property type="match status" value="3"/>
</dbReference>
<dbReference type="PANTHER" id="PTHR36453">
    <property type="entry name" value="SECRETED PROTEIN-RELATED"/>
    <property type="match status" value="1"/>
</dbReference>
<evidence type="ECO:0000313" key="3">
    <source>
        <dbReference type="EMBL" id="MCS3919725.1"/>
    </source>
</evidence>
<dbReference type="InterPro" id="IPR012334">
    <property type="entry name" value="Pectin_lyas_fold"/>
</dbReference>
<reference evidence="3 4" key="1">
    <citation type="submission" date="2022-08" db="EMBL/GenBank/DDBJ databases">
        <title>Bacterial and archaeal communities from various locations to study Microbial Dark Matter (Phase II).</title>
        <authorList>
            <person name="Stepanauskas R."/>
        </authorList>
    </citation>
    <scope>NUCLEOTIDE SEQUENCE [LARGE SCALE GENOMIC DNA]</scope>
    <source>
        <strain evidence="3 4">PD1</strain>
    </source>
</reference>
<feature type="domain" description="Right handed beta helix" evidence="2">
    <location>
        <begin position="339"/>
        <end position="409"/>
    </location>
</feature>
<gene>
    <name evidence="3" type="ORF">M2350_002142</name>
</gene>
<dbReference type="Proteomes" id="UP001204798">
    <property type="component" value="Unassembled WGS sequence"/>
</dbReference>
<evidence type="ECO:0000256" key="1">
    <source>
        <dbReference type="SAM" id="SignalP"/>
    </source>
</evidence>
<organism evidence="3 4">
    <name type="scientific">Candidatus Fervidibacter sacchari</name>
    <dbReference type="NCBI Taxonomy" id="1448929"/>
    <lineage>
        <taxon>Bacteria</taxon>
        <taxon>Candidatus Fervidibacterota</taxon>
        <taxon>Candidatus Fervidibacter</taxon>
    </lineage>
</organism>
<dbReference type="RefSeq" id="WP_259096514.1">
    <property type="nucleotide sequence ID" value="NZ_CP130454.1"/>
</dbReference>
<accession>A0ABT2EPE4</accession>
<dbReference type="Gene3D" id="2.160.20.10">
    <property type="entry name" value="Single-stranded right-handed beta-helix, Pectin lyase-like"/>
    <property type="match status" value="2"/>
</dbReference>
<feature type="chain" id="PRO_5046388780" description="Right handed beta helix domain-containing protein" evidence="1">
    <location>
        <begin position="21"/>
        <end position="680"/>
    </location>
</feature>
<proteinExistence type="predicted"/>
<evidence type="ECO:0000259" key="2">
    <source>
        <dbReference type="Pfam" id="PF13229"/>
    </source>
</evidence>
<keyword evidence="1" id="KW-0732">Signal</keyword>
<name>A0ABT2EPE4_9BACT</name>
<sequence length="680" mass="76663">MRLVLLLAVLCWLAVVRGSAQTVKFYVAPNGNDNWSGRLPVPNAKRTDGPFATLYKARDAIRQLKQAGKFPKGGVIVEVQGGVYELPQPLELTAEDSGTPDAPITYRARTGETVRLLGGKRITNWRKVTDPFVLSRLDESVREKVWQADLKALGITDFGSPAGGGLELFFNDEPMTLARYPNEGFMRIVDVVEYDGHQIHGIKGSKVGRFYYEGDRPKRWIGEKDVWLHGYWFWDWSDQRHRLKSIDPEKRILEVEPPYHYYGYRKGQWFYAYNILAELDSPGEWYLDREIGTLYFYPPSDIQKGEAIVSVLSTLLTMKDVSHVRWEGFVMEGVRGTVVTISGGNDVRIVGCVIRNSGGYAVRVDGGTNHAVISCDIYGMGEGGISLSGGDRKTLTPANQLAENNHIHHYARWHRMYRPAIALNGVGNKARHNFIHEAPHQAIAFSGNDHLIEFNRIERVCLESNDAGAIYSGRDWTWRGTVIRFNLFRDITGFQNKGCMGVYLDDMLCGTIVFGNIFVRVTRAAFIGGGRDNIVENNIFVDCEPAVHVDARAMGWASYHVGTTLTERLKAVPYQQPPWSERYPQLVNILDDEPAAPKGNIIRRNICIGGRWVNIEGKAKPYVRVEDNLVGDDAESALMDARKGDFRLRPQSPAAKLGFKPIPFERIGLYRDKWRAKLPQ</sequence>
<feature type="signal peptide" evidence="1">
    <location>
        <begin position="1"/>
        <end position="20"/>
    </location>
</feature>
<dbReference type="InterPro" id="IPR011050">
    <property type="entry name" value="Pectin_lyase_fold/virulence"/>
</dbReference>
<dbReference type="Pfam" id="PF13229">
    <property type="entry name" value="Beta_helix"/>
    <property type="match status" value="1"/>
</dbReference>
<dbReference type="InterPro" id="IPR006626">
    <property type="entry name" value="PbH1"/>
</dbReference>
<dbReference type="EMBL" id="JANUCP010000004">
    <property type="protein sequence ID" value="MCS3919725.1"/>
    <property type="molecule type" value="Genomic_DNA"/>
</dbReference>